<organism evidence="2 3">
    <name type="scientific">Neisseria meningitidis (strain alpha14)</name>
    <dbReference type="NCBI Taxonomy" id="662598"/>
    <lineage>
        <taxon>Bacteria</taxon>
        <taxon>Pseudomonadati</taxon>
        <taxon>Pseudomonadota</taxon>
        <taxon>Betaproteobacteria</taxon>
        <taxon>Neisseriales</taxon>
        <taxon>Neisseriaceae</taxon>
        <taxon>Neisseria</taxon>
    </lineage>
</organism>
<dbReference type="Proteomes" id="UP000002054">
    <property type="component" value="Chromosome"/>
</dbReference>
<gene>
    <name evidence="2" type="ordered locus">NMO_0921</name>
</gene>
<dbReference type="Gene3D" id="1.10.10.60">
    <property type="entry name" value="Homeodomain-like"/>
    <property type="match status" value="1"/>
</dbReference>
<dbReference type="InterPro" id="IPR009057">
    <property type="entry name" value="Homeodomain-like_sf"/>
</dbReference>
<proteinExistence type="predicted"/>
<dbReference type="InterPro" id="IPR014875">
    <property type="entry name" value="Mor_transcription_activator"/>
</dbReference>
<dbReference type="HOGENOM" id="CLU_141450_1_0_4"/>
<dbReference type="SUPFAM" id="SSF46689">
    <property type="entry name" value="Homeodomain-like"/>
    <property type="match status" value="1"/>
</dbReference>
<feature type="domain" description="Mor transcription activator" evidence="1">
    <location>
        <begin position="5"/>
        <end position="111"/>
    </location>
</feature>
<sequence>MADERVPELVADLEDQAVACLMSVLPMERQQAVEVSKKLSRHLTGNWGGQLIYFPKNLLGRVSERDMRIYKEFDGKNHAELARRYDLTVQHVYRIVKEVGMAERAKKQADLFS</sequence>
<evidence type="ECO:0000313" key="2">
    <source>
        <dbReference type="EMBL" id="CBA05667.1"/>
    </source>
</evidence>
<protein>
    <submittedName>
        <fullName evidence="2">Putative bacteriophage transcriptional regulator</fullName>
    </submittedName>
</protein>
<evidence type="ECO:0000313" key="3">
    <source>
        <dbReference type="Proteomes" id="UP000002054"/>
    </source>
</evidence>
<dbReference type="KEGG" id="nmi:NMO_0921"/>
<accession>C6S6T7</accession>
<dbReference type="RefSeq" id="WP_015815525.1">
    <property type="nucleotide sequence ID" value="NC_013016.1"/>
</dbReference>
<dbReference type="InterPro" id="IPR052411">
    <property type="entry name" value="c-mor_Regulatory_Protein"/>
</dbReference>
<dbReference type="Pfam" id="PF08765">
    <property type="entry name" value="Mor"/>
    <property type="match status" value="1"/>
</dbReference>
<evidence type="ECO:0000259" key="1">
    <source>
        <dbReference type="Pfam" id="PF08765"/>
    </source>
</evidence>
<dbReference type="AlphaFoldDB" id="C6S6T7"/>
<dbReference type="PANTHER" id="PTHR37812:SF1">
    <property type="entry name" value="MU-LIKE PROPHAGE FLUMU PROTEIN C"/>
    <property type="match status" value="1"/>
</dbReference>
<dbReference type="PANTHER" id="PTHR37812">
    <property type="entry name" value="MU-LIKE PROPHAGE FLUMU PROTEIN C"/>
    <property type="match status" value="1"/>
</dbReference>
<reference evidence="2 3" key="1">
    <citation type="journal article" date="2008" name="Proc. Natl. Acad. Sci. U.S.A.">
        <title>Whole-genome comparison of disease and carriage strains provides insights into virulence evolution in Neisseria meningitidis.</title>
        <authorList>
            <person name="Schoen C."/>
            <person name="Blom J."/>
            <person name="Claus H."/>
            <person name="Schramm-Glueck A."/>
            <person name="Brandt P."/>
            <person name="Mueller T."/>
            <person name="Goesmann A."/>
            <person name="Joseph B."/>
            <person name="Konietzny S."/>
            <person name="Kurzai O."/>
            <person name="Schmitt C."/>
            <person name="Friedrich T."/>
            <person name="Linke B."/>
            <person name="Vogel U."/>
            <person name="Frosch M."/>
        </authorList>
    </citation>
    <scope>NUCLEOTIDE SEQUENCE [LARGE SCALE GENOMIC DNA]</scope>
    <source>
        <strain evidence="3">alpha14</strain>
    </source>
</reference>
<dbReference type="EMBL" id="AM889136">
    <property type="protein sequence ID" value="CBA05667.1"/>
    <property type="molecule type" value="Genomic_DNA"/>
</dbReference>
<name>C6S6T7_NEIML</name>